<evidence type="ECO:0000259" key="1">
    <source>
        <dbReference type="Pfam" id="PF05076"/>
    </source>
</evidence>
<evidence type="ECO:0000313" key="3">
    <source>
        <dbReference type="Proteomes" id="UP001333818"/>
    </source>
</evidence>
<protein>
    <submittedName>
        <fullName evidence="2">Suppressor of fused domain protein</fullName>
    </submittedName>
</protein>
<dbReference type="EMBL" id="JAZBJZ010000007">
    <property type="protein sequence ID" value="MEE3715750.1"/>
    <property type="molecule type" value="Genomic_DNA"/>
</dbReference>
<organism evidence="2 3">
    <name type="scientific">Tumidithrix elongata BACA0141</name>
    <dbReference type="NCBI Taxonomy" id="2716417"/>
    <lineage>
        <taxon>Bacteria</taxon>
        <taxon>Bacillati</taxon>
        <taxon>Cyanobacteriota</taxon>
        <taxon>Cyanophyceae</taxon>
        <taxon>Pseudanabaenales</taxon>
        <taxon>Pseudanabaenaceae</taxon>
        <taxon>Tumidithrix</taxon>
        <taxon>Tumidithrix elongata</taxon>
    </lineage>
</organism>
<dbReference type="RefSeq" id="WP_330482173.1">
    <property type="nucleotide sequence ID" value="NZ_JAZBJZ010000007.1"/>
</dbReference>
<dbReference type="Proteomes" id="UP001333818">
    <property type="component" value="Unassembled WGS sequence"/>
</dbReference>
<dbReference type="AlphaFoldDB" id="A0AAW9PWV9"/>
<reference evidence="2" key="1">
    <citation type="submission" date="2024-01" db="EMBL/GenBank/DDBJ databases">
        <title>Bank of Algae and Cyanobacteria of the Azores (BACA) strain genomes.</title>
        <authorList>
            <person name="Luz R."/>
            <person name="Cordeiro R."/>
            <person name="Fonseca A."/>
            <person name="Goncalves V."/>
        </authorList>
    </citation>
    <scope>NUCLEOTIDE SEQUENCE</scope>
    <source>
        <strain evidence="2">BACA0141</strain>
    </source>
</reference>
<dbReference type="InterPro" id="IPR020941">
    <property type="entry name" value="SUFU-like_domain"/>
</dbReference>
<gene>
    <name evidence="2" type="ORF">V2H45_03200</name>
</gene>
<sequence>MLTVVAHYHRTEASLADGHTVNFGRPWLPDSYCDRGLISLPYLDGSELENTVIEGANVRFLWLIPVTLKEVNYKKKEGLEALEEKFEVSHFNYLDPYRQSVV</sequence>
<accession>A0AAW9PWV9</accession>
<comment type="caution">
    <text evidence="2">The sequence shown here is derived from an EMBL/GenBank/DDBJ whole genome shotgun (WGS) entry which is preliminary data.</text>
</comment>
<proteinExistence type="predicted"/>
<dbReference type="Pfam" id="PF05076">
    <property type="entry name" value="SUFU"/>
    <property type="match status" value="1"/>
</dbReference>
<feature type="domain" description="Suppressor of fused-like" evidence="1">
    <location>
        <begin position="1"/>
        <end position="98"/>
    </location>
</feature>
<evidence type="ECO:0000313" key="2">
    <source>
        <dbReference type="EMBL" id="MEE3715750.1"/>
    </source>
</evidence>
<name>A0AAW9PWV9_9CYAN</name>
<keyword evidence="3" id="KW-1185">Reference proteome</keyword>